<protein>
    <recommendedName>
        <fullName evidence="4">DUF4468 domain-containing protein</fullName>
    </recommendedName>
</protein>
<comment type="caution">
    <text evidence="2">The sequence shown here is derived from an EMBL/GenBank/DDBJ whole genome shotgun (WGS) entry which is preliminary data.</text>
</comment>
<keyword evidence="1" id="KW-0732">Signal</keyword>
<keyword evidence="3" id="KW-1185">Reference proteome</keyword>
<evidence type="ECO:0000313" key="3">
    <source>
        <dbReference type="Proteomes" id="UP000271937"/>
    </source>
</evidence>
<dbReference type="EMBL" id="RQVR01000004">
    <property type="protein sequence ID" value="RRJ92898.1"/>
    <property type="molecule type" value="Genomic_DNA"/>
</dbReference>
<reference evidence="2 3" key="1">
    <citation type="submission" date="2018-11" db="EMBL/GenBank/DDBJ databases">
        <title>Flavobacterium sp. nov., YIM 102600 draft genome.</title>
        <authorList>
            <person name="Li G."/>
            <person name="Jiang Y."/>
        </authorList>
    </citation>
    <scope>NUCLEOTIDE SEQUENCE [LARGE SCALE GENOMIC DNA]</scope>
    <source>
        <strain evidence="2 3">YIM 102600</strain>
    </source>
</reference>
<gene>
    <name evidence="2" type="ORF">EG849_04730</name>
</gene>
<organism evidence="2 3">
    <name type="scientific">Flavobacterium macacae</name>
    <dbReference type="NCBI Taxonomy" id="2488993"/>
    <lineage>
        <taxon>Bacteria</taxon>
        <taxon>Pseudomonadati</taxon>
        <taxon>Bacteroidota</taxon>
        <taxon>Flavobacteriia</taxon>
        <taxon>Flavobacteriales</taxon>
        <taxon>Flavobacteriaceae</taxon>
        <taxon>Flavobacterium</taxon>
    </lineage>
</organism>
<proteinExistence type="predicted"/>
<sequence length="194" mass="22981">MIHKLYILLSFLFFSSVVLNAQKVPITVEQIKQESYKIKSDSTLKSHIVSDNIKAKYGFTEKNVTITVFKKNGKTVLINYCNDCDFVFDKKKNELSTYGNLEGHESISVYLKNNTPVLVEKVRAIRVKDRYSDRVEVSTDFFYNKIYFLDWVKNTYEWQIRNNQTLEYEKTENFNTEHYIKEITKTVQQLLQLK</sequence>
<evidence type="ECO:0000256" key="1">
    <source>
        <dbReference type="SAM" id="SignalP"/>
    </source>
</evidence>
<feature type="chain" id="PRO_5018218474" description="DUF4468 domain-containing protein" evidence="1">
    <location>
        <begin position="21"/>
        <end position="194"/>
    </location>
</feature>
<name>A0A3P3WER8_9FLAO</name>
<evidence type="ECO:0000313" key="2">
    <source>
        <dbReference type="EMBL" id="RRJ92898.1"/>
    </source>
</evidence>
<feature type="signal peptide" evidence="1">
    <location>
        <begin position="1"/>
        <end position="20"/>
    </location>
</feature>
<dbReference type="AlphaFoldDB" id="A0A3P3WER8"/>
<dbReference type="RefSeq" id="WP_125011939.1">
    <property type="nucleotide sequence ID" value="NZ_RQVR01000004.1"/>
</dbReference>
<dbReference type="Proteomes" id="UP000271937">
    <property type="component" value="Unassembled WGS sequence"/>
</dbReference>
<accession>A0A3P3WER8</accession>
<evidence type="ECO:0008006" key="4">
    <source>
        <dbReference type="Google" id="ProtNLM"/>
    </source>
</evidence>